<name>A0ABU1MN78_9SPHN</name>
<keyword evidence="4" id="KW-0449">Lipoprotein</keyword>
<evidence type="ECO:0000313" key="5">
    <source>
        <dbReference type="Proteomes" id="UP001184150"/>
    </source>
</evidence>
<proteinExistence type="inferred from homology"/>
<comment type="similarity">
    <text evidence="1">Belongs to the MlaA family.</text>
</comment>
<gene>
    <name evidence="4" type="ORF">J2792_002656</name>
</gene>
<feature type="region of interest" description="Disordered" evidence="3">
    <location>
        <begin position="13"/>
        <end position="32"/>
    </location>
</feature>
<dbReference type="Pfam" id="PF04333">
    <property type="entry name" value="MlaA"/>
    <property type="match status" value="1"/>
</dbReference>
<feature type="compositionally biased region" description="Low complexity" evidence="3">
    <location>
        <begin position="337"/>
        <end position="347"/>
    </location>
</feature>
<feature type="compositionally biased region" description="Low complexity" evidence="3">
    <location>
        <begin position="364"/>
        <end position="375"/>
    </location>
</feature>
<evidence type="ECO:0000256" key="3">
    <source>
        <dbReference type="SAM" id="MobiDB-lite"/>
    </source>
</evidence>
<dbReference type="PANTHER" id="PTHR30035">
    <property type="entry name" value="LIPOPROTEIN VACJ-RELATED"/>
    <property type="match status" value="1"/>
</dbReference>
<protein>
    <submittedName>
        <fullName evidence="4">Phospholipid-binding lipoprotein MlaA</fullName>
    </submittedName>
</protein>
<comment type="caution">
    <text evidence="4">The sequence shown here is derived from an EMBL/GenBank/DDBJ whole genome shotgun (WGS) entry which is preliminary data.</text>
</comment>
<evidence type="ECO:0000256" key="1">
    <source>
        <dbReference type="ARBA" id="ARBA00010634"/>
    </source>
</evidence>
<feature type="region of interest" description="Disordered" evidence="3">
    <location>
        <begin position="305"/>
        <end position="375"/>
    </location>
</feature>
<feature type="compositionally biased region" description="Low complexity" evidence="3">
    <location>
        <begin position="314"/>
        <end position="329"/>
    </location>
</feature>
<dbReference type="Proteomes" id="UP001184150">
    <property type="component" value="Unassembled WGS sequence"/>
</dbReference>
<accession>A0ABU1MN78</accession>
<dbReference type="PRINTS" id="PR01805">
    <property type="entry name" value="VACJLIPOPROT"/>
</dbReference>
<dbReference type="EMBL" id="JAVDRD010000006">
    <property type="protein sequence ID" value="MDR6511780.1"/>
    <property type="molecule type" value="Genomic_DNA"/>
</dbReference>
<organism evidence="4 5">
    <name type="scientific">Novosphingobium capsulatum</name>
    <dbReference type="NCBI Taxonomy" id="13688"/>
    <lineage>
        <taxon>Bacteria</taxon>
        <taxon>Pseudomonadati</taxon>
        <taxon>Pseudomonadota</taxon>
        <taxon>Alphaproteobacteria</taxon>
        <taxon>Sphingomonadales</taxon>
        <taxon>Sphingomonadaceae</taxon>
        <taxon>Novosphingobium</taxon>
    </lineage>
</organism>
<keyword evidence="5" id="KW-1185">Reference proteome</keyword>
<evidence type="ECO:0000256" key="2">
    <source>
        <dbReference type="ARBA" id="ARBA00022729"/>
    </source>
</evidence>
<dbReference type="PANTHER" id="PTHR30035:SF3">
    <property type="entry name" value="INTERMEMBRANE PHOSPHOLIPID TRANSPORT SYSTEM LIPOPROTEIN MLAA"/>
    <property type="match status" value="1"/>
</dbReference>
<evidence type="ECO:0000313" key="4">
    <source>
        <dbReference type="EMBL" id="MDR6511780.1"/>
    </source>
</evidence>
<dbReference type="InterPro" id="IPR007428">
    <property type="entry name" value="MlaA"/>
</dbReference>
<sequence length="375" mass="38039">MIVLLAAALAGTTPIDDGAPPQPVAGSPAASAPAVTAPAAPAIAPAVSSIPEQAPARAPDGQILPVIVLPTVTPVAANDTAAETQPADEGAIVVNARRGPPPGDPVIALNKVTFAATQAVDRAVIGPAAKAYGSIVPAPIRTGFRHFFTNLTEPVIALNFLLQLKPGKAAETLGRFAINSTIGVGGLLDVAVAKPFKLPYRRNGFGYTLAYYGVGPGPFLFVPLVGPTTLRDVIGLGLDRAFLPAIVGGPLRSPAYVTGSFVVRSLNDRLDDDRRIQAMRKAGDPYLAAKEGYLAARQEQIDELKGHKHKEKAAPAPDAQTPPAAVNPAAPAPAPTGPATTGPAHAPDGQVLPPIVLPAPAPAATPAAAPATTTP</sequence>
<keyword evidence="2" id="KW-0732">Signal</keyword>
<reference evidence="4 5" key="1">
    <citation type="submission" date="2023-07" db="EMBL/GenBank/DDBJ databases">
        <title>Sorghum-associated microbial communities from plants grown in Nebraska, USA.</title>
        <authorList>
            <person name="Schachtman D."/>
        </authorList>
    </citation>
    <scope>NUCLEOTIDE SEQUENCE [LARGE SCALE GENOMIC DNA]</scope>
    <source>
        <strain evidence="4 5">DS1027</strain>
    </source>
</reference>